<dbReference type="PROSITE" id="PS51354">
    <property type="entry name" value="GLUTAREDOXIN_2"/>
    <property type="match status" value="1"/>
</dbReference>
<dbReference type="GO" id="GO:0009055">
    <property type="term" value="F:electron transfer activity"/>
    <property type="evidence" value="ECO:0007669"/>
    <property type="project" value="TreeGrafter"/>
</dbReference>
<dbReference type="CDD" id="cd02976">
    <property type="entry name" value="NrdH"/>
    <property type="match status" value="1"/>
</dbReference>
<dbReference type="EMBL" id="UINC01015227">
    <property type="protein sequence ID" value="SVA64272.1"/>
    <property type="molecule type" value="Genomic_DNA"/>
</dbReference>
<dbReference type="InterPro" id="IPR002109">
    <property type="entry name" value="Glutaredoxin"/>
</dbReference>
<sequence>MDSIKMYGTTWCGDCTQAKAFFDRNEISYSWTDVDKEPEYQEYIKKLNNGNQRVPTIIFPDGSFLVEPTDEELAKKLGL</sequence>
<dbReference type="Pfam" id="PF00462">
    <property type="entry name" value="Glutaredoxin"/>
    <property type="match status" value="1"/>
</dbReference>
<dbReference type="GO" id="GO:0045454">
    <property type="term" value="P:cell redox homeostasis"/>
    <property type="evidence" value="ECO:0007669"/>
    <property type="project" value="TreeGrafter"/>
</dbReference>
<dbReference type="SUPFAM" id="SSF52833">
    <property type="entry name" value="Thioredoxin-like"/>
    <property type="match status" value="1"/>
</dbReference>
<organism evidence="2">
    <name type="scientific">marine metagenome</name>
    <dbReference type="NCBI Taxonomy" id="408172"/>
    <lineage>
        <taxon>unclassified sequences</taxon>
        <taxon>metagenomes</taxon>
        <taxon>ecological metagenomes</taxon>
    </lineage>
</organism>
<dbReference type="Gene3D" id="3.40.30.10">
    <property type="entry name" value="Glutaredoxin"/>
    <property type="match status" value="1"/>
</dbReference>
<dbReference type="AlphaFoldDB" id="A0A381XID3"/>
<dbReference type="PANTHER" id="PTHR34386:SF1">
    <property type="entry name" value="GLUTAREDOXIN-LIKE PROTEIN NRDH"/>
    <property type="match status" value="1"/>
</dbReference>
<dbReference type="InterPro" id="IPR051548">
    <property type="entry name" value="Grx-like_ET"/>
</dbReference>
<protein>
    <recommendedName>
        <fullName evidence="1">Glutaredoxin domain-containing protein</fullName>
    </recommendedName>
</protein>
<dbReference type="InterPro" id="IPR036249">
    <property type="entry name" value="Thioredoxin-like_sf"/>
</dbReference>
<evidence type="ECO:0000259" key="1">
    <source>
        <dbReference type="Pfam" id="PF00462"/>
    </source>
</evidence>
<name>A0A381XID3_9ZZZZ</name>
<gene>
    <name evidence="2" type="ORF">METZ01_LOCUS117126</name>
</gene>
<proteinExistence type="predicted"/>
<evidence type="ECO:0000313" key="2">
    <source>
        <dbReference type="EMBL" id="SVA64272.1"/>
    </source>
</evidence>
<reference evidence="2" key="1">
    <citation type="submission" date="2018-05" db="EMBL/GenBank/DDBJ databases">
        <authorList>
            <person name="Lanie J.A."/>
            <person name="Ng W.-L."/>
            <person name="Kazmierczak K.M."/>
            <person name="Andrzejewski T.M."/>
            <person name="Davidsen T.M."/>
            <person name="Wayne K.J."/>
            <person name="Tettelin H."/>
            <person name="Glass J.I."/>
            <person name="Rusch D."/>
            <person name="Podicherti R."/>
            <person name="Tsui H.-C.T."/>
            <person name="Winkler M.E."/>
        </authorList>
    </citation>
    <scope>NUCLEOTIDE SEQUENCE</scope>
</reference>
<feature type="domain" description="Glutaredoxin" evidence="1">
    <location>
        <begin position="4"/>
        <end position="61"/>
    </location>
</feature>
<accession>A0A381XID3</accession>
<dbReference type="PANTHER" id="PTHR34386">
    <property type="entry name" value="GLUTAREDOXIN"/>
    <property type="match status" value="1"/>
</dbReference>